<evidence type="ECO:0000313" key="9">
    <source>
        <dbReference type="EMBL" id="ACV26045.1"/>
    </source>
</evidence>
<dbReference type="NCBIfam" id="NF004612">
    <property type="entry name" value="PRK05943.1"/>
    <property type="match status" value="1"/>
</dbReference>
<comment type="function">
    <text evidence="5">This is one of the proteins that binds to the 5S RNA in the ribosome where it forms part of the central protuberance.</text>
</comment>
<dbReference type="InterPro" id="IPR029751">
    <property type="entry name" value="Ribosomal_L25_dom"/>
</dbReference>
<dbReference type="InterPro" id="IPR037121">
    <property type="entry name" value="Ribosomal_bL25_C"/>
</dbReference>
<dbReference type="GO" id="GO:0003735">
    <property type="term" value="F:structural constituent of ribosome"/>
    <property type="evidence" value="ECO:0007669"/>
    <property type="project" value="InterPro"/>
</dbReference>
<dbReference type="InterPro" id="IPR020056">
    <property type="entry name" value="Rbsml_bL25/Gln-tRNA_synth_N"/>
</dbReference>
<keyword evidence="3 5" id="KW-0689">Ribosomal protein</keyword>
<feature type="compositionally biased region" description="Acidic residues" evidence="6">
    <location>
        <begin position="194"/>
        <end position="210"/>
    </location>
</feature>
<dbReference type="STRING" id="523791.Kkor_0625"/>
<dbReference type="RefSeq" id="WP_012800559.1">
    <property type="nucleotide sequence ID" value="NC_013166.1"/>
</dbReference>
<evidence type="ECO:0000256" key="5">
    <source>
        <dbReference type="HAMAP-Rule" id="MF_01334"/>
    </source>
</evidence>
<name>C7R9F4_KANKD</name>
<dbReference type="InterPro" id="IPR020930">
    <property type="entry name" value="Ribosomal_uL5_bac-type"/>
</dbReference>
<dbReference type="Pfam" id="PF01386">
    <property type="entry name" value="Ribosomal_L25p"/>
    <property type="match status" value="1"/>
</dbReference>
<evidence type="ECO:0000256" key="4">
    <source>
        <dbReference type="ARBA" id="ARBA00023274"/>
    </source>
</evidence>
<protein>
    <recommendedName>
        <fullName evidence="5">Large ribosomal subunit protein bL25</fullName>
    </recommendedName>
    <alternativeName>
        <fullName evidence="5">General stress protein CTC</fullName>
    </alternativeName>
</protein>
<feature type="region of interest" description="Disordered" evidence="6">
    <location>
        <begin position="187"/>
        <end position="229"/>
    </location>
</feature>
<dbReference type="NCBIfam" id="NF004130">
    <property type="entry name" value="PRK05618.1-5"/>
    <property type="match status" value="1"/>
</dbReference>
<keyword evidence="10" id="KW-1185">Reference proteome</keyword>
<dbReference type="KEGG" id="kko:Kkor_0625"/>
<dbReference type="HOGENOM" id="CLU_075939_0_1_6"/>
<dbReference type="NCBIfam" id="TIGR00731">
    <property type="entry name" value="bL25_bact_ctc"/>
    <property type="match status" value="1"/>
</dbReference>
<keyword evidence="1 5" id="KW-0699">rRNA-binding</keyword>
<accession>C7R9F4</accession>
<dbReference type="InterPro" id="IPR001021">
    <property type="entry name" value="Ribosomal_bL25_long"/>
</dbReference>
<proteinExistence type="inferred from homology"/>
<comment type="similarity">
    <text evidence="5">Belongs to the bacterial ribosomal protein bL25 family. CTC subfamily.</text>
</comment>
<dbReference type="PANTHER" id="PTHR33284:SF1">
    <property type="entry name" value="RIBOSOMAL PROTEIN L25_GLN-TRNA SYNTHETASE, ANTI-CODON-BINDING DOMAIN-CONTAINING PROTEIN"/>
    <property type="match status" value="1"/>
</dbReference>
<dbReference type="HAMAP" id="MF_01334">
    <property type="entry name" value="Ribosomal_bL25_CTC"/>
    <property type="match status" value="1"/>
</dbReference>
<dbReference type="HAMAP" id="MF_01336">
    <property type="entry name" value="Ribosomal_bL25"/>
    <property type="match status" value="1"/>
</dbReference>
<dbReference type="InterPro" id="IPR020055">
    <property type="entry name" value="Ribosomal_bL25_short"/>
</dbReference>
<evidence type="ECO:0000313" key="10">
    <source>
        <dbReference type="Proteomes" id="UP000001231"/>
    </source>
</evidence>
<dbReference type="FunFam" id="2.40.240.10:FF:000002">
    <property type="entry name" value="50S ribosomal protein L25"/>
    <property type="match status" value="1"/>
</dbReference>
<evidence type="ECO:0000256" key="6">
    <source>
        <dbReference type="SAM" id="MobiDB-lite"/>
    </source>
</evidence>
<dbReference type="GO" id="GO:0006412">
    <property type="term" value="P:translation"/>
    <property type="evidence" value="ECO:0007669"/>
    <property type="project" value="UniProtKB-UniRule"/>
</dbReference>
<sequence length="229" mass="25015">MSEYTFNAELRSDMGKGASRRLRREADQIPAIVYGGKEEPKSISLNHNQIINMLDEEAVYSSIIKLDIAGKVEEVVIKDIQRHAYKPKVLHMDLKRIVRGEIMNANVALHFINEKSAPGVKAGGIVSHQVTSVEVACRPRNLPEYIEVDLGALEIGETIHLSDLKLPEGVELTALQGEEHDLSVANIVRPSGPSEDEEAEAEAEAADEAAAEVPASEQKGDDEAGEDKE</sequence>
<evidence type="ECO:0000256" key="1">
    <source>
        <dbReference type="ARBA" id="ARBA00022730"/>
    </source>
</evidence>
<feature type="domain" description="Large ribosomal subunit protein bL25 beta" evidence="8">
    <location>
        <begin position="104"/>
        <end position="190"/>
    </location>
</feature>
<feature type="domain" description="Large ribosomal subunit protein bL25 L25" evidence="7">
    <location>
        <begin position="7"/>
        <end position="94"/>
    </location>
</feature>
<gene>
    <name evidence="5" type="primary">rplY</name>
    <name evidence="5" type="synonym">ctc</name>
    <name evidence="9" type="ordered locus">Kkor_0625</name>
</gene>
<dbReference type="PANTHER" id="PTHR33284">
    <property type="entry name" value="RIBOSOMAL PROTEIN L25/GLN-TRNA SYNTHETASE, ANTI-CODON-BINDING DOMAIN-CONTAINING PROTEIN"/>
    <property type="match status" value="1"/>
</dbReference>
<dbReference type="CDD" id="cd00495">
    <property type="entry name" value="Ribosomal_L25_TL5_CTC"/>
    <property type="match status" value="1"/>
</dbReference>
<dbReference type="OrthoDB" id="9806411at2"/>
<dbReference type="eggNOG" id="COG1825">
    <property type="taxonomic scope" value="Bacteria"/>
</dbReference>
<dbReference type="Proteomes" id="UP000001231">
    <property type="component" value="Chromosome"/>
</dbReference>
<dbReference type="NCBIfam" id="NF004128">
    <property type="entry name" value="PRK05618.1-2"/>
    <property type="match status" value="1"/>
</dbReference>
<organism evidence="9 10">
    <name type="scientific">Kangiella koreensis (strain DSM 16069 / JCM 12317 / KCTC 12182 / SW-125)</name>
    <dbReference type="NCBI Taxonomy" id="523791"/>
    <lineage>
        <taxon>Bacteria</taxon>
        <taxon>Pseudomonadati</taxon>
        <taxon>Pseudomonadota</taxon>
        <taxon>Gammaproteobacteria</taxon>
        <taxon>Kangiellales</taxon>
        <taxon>Kangiellaceae</taxon>
        <taxon>Kangiella</taxon>
    </lineage>
</organism>
<dbReference type="GO" id="GO:0022625">
    <property type="term" value="C:cytosolic large ribosomal subunit"/>
    <property type="evidence" value="ECO:0007669"/>
    <property type="project" value="TreeGrafter"/>
</dbReference>
<dbReference type="AlphaFoldDB" id="C7R9F4"/>
<dbReference type="SUPFAM" id="SSF50715">
    <property type="entry name" value="Ribosomal protein L25-like"/>
    <property type="match status" value="1"/>
</dbReference>
<reference evidence="9 10" key="1">
    <citation type="journal article" date="2009" name="Stand. Genomic Sci.">
        <title>Complete genome sequence of Kangiella koreensis type strain (SW-125).</title>
        <authorList>
            <person name="Han C."/>
            <person name="Sikorski J."/>
            <person name="Lapidus A."/>
            <person name="Nolan M."/>
            <person name="Glavina Del Rio T."/>
            <person name="Tice H."/>
            <person name="Cheng J.F."/>
            <person name="Lucas S."/>
            <person name="Chen F."/>
            <person name="Copeland A."/>
            <person name="Ivanova N."/>
            <person name="Mavromatis K."/>
            <person name="Ovchinnikova G."/>
            <person name="Pati A."/>
            <person name="Bruce D."/>
            <person name="Goodwin L."/>
            <person name="Pitluck S."/>
            <person name="Chen A."/>
            <person name="Palaniappan K."/>
            <person name="Land M."/>
            <person name="Hauser L."/>
            <person name="Chang Y.J."/>
            <person name="Jeffries C.D."/>
            <person name="Chain P."/>
            <person name="Saunders E."/>
            <person name="Brettin T."/>
            <person name="Goker M."/>
            <person name="Tindall B.J."/>
            <person name="Bristow J."/>
            <person name="Eisen J.A."/>
            <person name="Markowitz V."/>
            <person name="Hugenholtz P."/>
            <person name="Kyrpides N.C."/>
            <person name="Klenk H.P."/>
            <person name="Detter J.C."/>
        </authorList>
    </citation>
    <scope>NUCLEOTIDE SEQUENCE [LARGE SCALE GENOMIC DNA]</scope>
    <source>
        <strain evidence="10">DSM 16069 / KCTC 12182 / SW-125</strain>
    </source>
</reference>
<evidence type="ECO:0000256" key="2">
    <source>
        <dbReference type="ARBA" id="ARBA00022884"/>
    </source>
</evidence>
<dbReference type="Pfam" id="PF14693">
    <property type="entry name" value="Ribosomal_TL5_C"/>
    <property type="match status" value="1"/>
</dbReference>
<dbReference type="InParanoid" id="C7R9F4"/>
<dbReference type="Gene3D" id="2.40.240.10">
    <property type="entry name" value="Ribosomal Protein L25, Chain P"/>
    <property type="match status" value="1"/>
</dbReference>
<dbReference type="InterPro" id="IPR011035">
    <property type="entry name" value="Ribosomal_bL25/Gln-tRNA_synth"/>
</dbReference>
<dbReference type="Gene3D" id="2.170.120.20">
    <property type="entry name" value="Ribosomal protein L25, beta domain"/>
    <property type="match status" value="1"/>
</dbReference>
<dbReference type="GO" id="GO:0008097">
    <property type="term" value="F:5S rRNA binding"/>
    <property type="evidence" value="ECO:0007669"/>
    <property type="project" value="InterPro"/>
</dbReference>
<evidence type="ECO:0000256" key="3">
    <source>
        <dbReference type="ARBA" id="ARBA00022980"/>
    </source>
</evidence>
<dbReference type="InterPro" id="IPR020057">
    <property type="entry name" value="Ribosomal_bL25_b-dom"/>
</dbReference>
<evidence type="ECO:0000259" key="8">
    <source>
        <dbReference type="Pfam" id="PF14693"/>
    </source>
</evidence>
<keyword evidence="2 5" id="KW-0694">RNA-binding</keyword>
<keyword evidence="4 5" id="KW-0687">Ribonucleoprotein</keyword>
<evidence type="ECO:0000259" key="7">
    <source>
        <dbReference type="Pfam" id="PF01386"/>
    </source>
</evidence>
<dbReference type="EMBL" id="CP001707">
    <property type="protein sequence ID" value="ACV26045.1"/>
    <property type="molecule type" value="Genomic_DNA"/>
</dbReference>
<comment type="subunit">
    <text evidence="5">Part of the 50S ribosomal subunit; part of the 5S rRNA/L5/L18/L25 subcomplex. Contacts the 5S rRNA. Binds to the 5S rRNA independently of L5 and L18.</text>
</comment>